<protein>
    <submittedName>
        <fullName evidence="2">Uncharacterized protein</fullName>
    </submittedName>
</protein>
<dbReference type="Proteomes" id="UP000485058">
    <property type="component" value="Unassembled WGS sequence"/>
</dbReference>
<feature type="chain" id="PRO_5025368476" evidence="1">
    <location>
        <begin position="26"/>
        <end position="68"/>
    </location>
</feature>
<evidence type="ECO:0000313" key="3">
    <source>
        <dbReference type="Proteomes" id="UP000485058"/>
    </source>
</evidence>
<keyword evidence="1" id="KW-0732">Signal</keyword>
<reference evidence="2 3" key="1">
    <citation type="submission" date="2020-02" db="EMBL/GenBank/DDBJ databases">
        <title>Draft genome sequence of Haematococcus lacustris strain NIES-144.</title>
        <authorList>
            <person name="Morimoto D."/>
            <person name="Nakagawa S."/>
            <person name="Yoshida T."/>
            <person name="Sawayama S."/>
        </authorList>
    </citation>
    <scope>NUCLEOTIDE SEQUENCE [LARGE SCALE GENOMIC DNA]</scope>
    <source>
        <strain evidence="2 3">NIES-144</strain>
    </source>
</reference>
<dbReference type="EMBL" id="BLLF01000403">
    <property type="protein sequence ID" value="GFH11437.1"/>
    <property type="molecule type" value="Genomic_DNA"/>
</dbReference>
<name>A0A699YMC7_HAELA</name>
<keyword evidence="3" id="KW-1185">Reference proteome</keyword>
<comment type="caution">
    <text evidence="2">The sequence shown here is derived from an EMBL/GenBank/DDBJ whole genome shotgun (WGS) entry which is preliminary data.</text>
</comment>
<sequence>MPWGELYEGLHNILHWLWWGRPAAAAVPPSLLLPGLLPGQWGGCHAAAAVPPCHAAAAVLQSFADWIP</sequence>
<feature type="signal peptide" evidence="1">
    <location>
        <begin position="1"/>
        <end position="25"/>
    </location>
</feature>
<accession>A0A699YMC7</accession>
<proteinExistence type="predicted"/>
<evidence type="ECO:0000256" key="1">
    <source>
        <dbReference type="SAM" id="SignalP"/>
    </source>
</evidence>
<evidence type="ECO:0000313" key="2">
    <source>
        <dbReference type="EMBL" id="GFH11437.1"/>
    </source>
</evidence>
<organism evidence="2 3">
    <name type="scientific">Haematococcus lacustris</name>
    <name type="common">Green alga</name>
    <name type="synonym">Haematococcus pluvialis</name>
    <dbReference type="NCBI Taxonomy" id="44745"/>
    <lineage>
        <taxon>Eukaryota</taxon>
        <taxon>Viridiplantae</taxon>
        <taxon>Chlorophyta</taxon>
        <taxon>core chlorophytes</taxon>
        <taxon>Chlorophyceae</taxon>
        <taxon>CS clade</taxon>
        <taxon>Chlamydomonadales</taxon>
        <taxon>Haematococcaceae</taxon>
        <taxon>Haematococcus</taxon>
    </lineage>
</organism>
<gene>
    <name evidence="2" type="ORF">HaLaN_06932</name>
</gene>
<dbReference type="AlphaFoldDB" id="A0A699YMC7"/>